<dbReference type="GO" id="GO:0005524">
    <property type="term" value="F:ATP binding"/>
    <property type="evidence" value="ECO:0007669"/>
    <property type="project" value="UniProtKB-KW"/>
</dbReference>
<keyword evidence="4" id="KW-0547">Nucleotide-binding</keyword>
<dbReference type="RefSeq" id="WP_133275027.1">
    <property type="nucleotide sequence ID" value="NZ_CP037933.1"/>
</dbReference>
<dbReference type="Pfam" id="PF13091">
    <property type="entry name" value="PLDc_2"/>
    <property type="match status" value="1"/>
</dbReference>
<dbReference type="GO" id="GO:0016042">
    <property type="term" value="P:lipid catabolic process"/>
    <property type="evidence" value="ECO:0007669"/>
    <property type="project" value="UniProtKB-KW"/>
</dbReference>
<proteinExistence type="inferred from homology"/>
<gene>
    <name evidence="10" type="ORF">E1750_01350</name>
</gene>
<dbReference type="PROSITE" id="PS50035">
    <property type="entry name" value="PLD"/>
    <property type="match status" value="1"/>
</dbReference>
<dbReference type="KEGG" id="fnk:E1750_01350"/>
<dbReference type="Proteomes" id="UP000291124">
    <property type="component" value="Chromosome"/>
</dbReference>
<dbReference type="GO" id="GO:0016891">
    <property type="term" value="F:RNA endonuclease activity producing 5'-phosphomonoesters, hydrolytic mechanism"/>
    <property type="evidence" value="ECO:0007669"/>
    <property type="project" value="TreeGrafter"/>
</dbReference>
<dbReference type="EC" id="3.1.4.4" evidence="3"/>
<evidence type="ECO:0000256" key="8">
    <source>
        <dbReference type="ARBA" id="ARBA00023098"/>
    </source>
</evidence>
<organism evidence="10 11">
    <name type="scientific">Flavobacterium nackdongense</name>
    <dbReference type="NCBI Taxonomy" id="2547394"/>
    <lineage>
        <taxon>Bacteria</taxon>
        <taxon>Pseudomonadati</taxon>
        <taxon>Bacteroidota</taxon>
        <taxon>Flavobacteriia</taxon>
        <taxon>Flavobacteriales</taxon>
        <taxon>Flavobacteriaceae</taxon>
        <taxon>Flavobacterium</taxon>
    </lineage>
</organism>
<comment type="similarity">
    <text evidence="2">Belongs to the phospholipase D family.</text>
</comment>
<dbReference type="InterPro" id="IPR051406">
    <property type="entry name" value="PLD_domain"/>
</dbReference>
<evidence type="ECO:0000256" key="5">
    <source>
        <dbReference type="ARBA" id="ARBA00022801"/>
    </source>
</evidence>
<dbReference type="GO" id="GO:0006793">
    <property type="term" value="P:phosphorus metabolic process"/>
    <property type="evidence" value="ECO:0007669"/>
    <property type="project" value="UniProtKB-ARBA"/>
</dbReference>
<dbReference type="Gene3D" id="3.30.870.10">
    <property type="entry name" value="Endonuclease Chain A"/>
    <property type="match status" value="1"/>
</dbReference>
<evidence type="ECO:0000256" key="1">
    <source>
        <dbReference type="ARBA" id="ARBA00000798"/>
    </source>
</evidence>
<keyword evidence="8" id="KW-0443">Lipid metabolism</keyword>
<protein>
    <recommendedName>
        <fullName evidence="3">phospholipase D</fullName>
        <ecNumber evidence="3">3.1.4.4</ecNumber>
    </recommendedName>
</protein>
<dbReference type="OrthoDB" id="9762009at2"/>
<dbReference type="InterPro" id="IPR029047">
    <property type="entry name" value="HSP70_peptide-bd_sf"/>
</dbReference>
<dbReference type="EMBL" id="CP037933">
    <property type="protein sequence ID" value="QBN17496.1"/>
    <property type="molecule type" value="Genomic_DNA"/>
</dbReference>
<evidence type="ECO:0000313" key="10">
    <source>
        <dbReference type="EMBL" id="QBN17496.1"/>
    </source>
</evidence>
<evidence type="ECO:0000313" key="11">
    <source>
        <dbReference type="Proteomes" id="UP000291124"/>
    </source>
</evidence>
<dbReference type="InterPro" id="IPR025202">
    <property type="entry name" value="PLD-like_dom"/>
</dbReference>
<dbReference type="CDD" id="cd09174">
    <property type="entry name" value="PLDc_Nuc_like_unchar2"/>
    <property type="match status" value="1"/>
</dbReference>
<dbReference type="AlphaFoldDB" id="A0A4P6Y5N6"/>
<dbReference type="InterPro" id="IPR013126">
    <property type="entry name" value="Hsp_70_fam"/>
</dbReference>
<dbReference type="SUPFAM" id="SSF56024">
    <property type="entry name" value="Phospholipase D/nuclease"/>
    <property type="match status" value="1"/>
</dbReference>
<dbReference type="Pfam" id="PF00012">
    <property type="entry name" value="HSP70"/>
    <property type="match status" value="1"/>
</dbReference>
<evidence type="ECO:0000256" key="3">
    <source>
        <dbReference type="ARBA" id="ARBA00012027"/>
    </source>
</evidence>
<accession>A0A4P6Y5N6</accession>
<dbReference type="GO" id="GO:0004630">
    <property type="term" value="F:phospholipase D activity"/>
    <property type="evidence" value="ECO:0007669"/>
    <property type="project" value="UniProtKB-EC"/>
</dbReference>
<evidence type="ECO:0000256" key="7">
    <source>
        <dbReference type="ARBA" id="ARBA00022963"/>
    </source>
</evidence>
<keyword evidence="5" id="KW-0378">Hydrolase</keyword>
<evidence type="ECO:0000256" key="2">
    <source>
        <dbReference type="ARBA" id="ARBA00008664"/>
    </source>
</evidence>
<sequence length="337" mass="38770">MVKPYFTNIRNAILKTLEEAEEEIFVAMYWFTNHDLYDLLCDKLKNGKKVSLIIHNDYTNNRDAGLDFQSFIDLGGKFYFSANEYPMHNKFCVIDNKTLINGSYNWTYYAEDKNSENILIIRDEHETVSAFREEFIHLSAQLQEVQKIQRLTTFEIEEFNDLSSREYLANDIIYEAKATNRPEIVESAFKLSPHNIKVQESAVRLNLTNKRKLLSSVGAEVKGNNYLIGVEKGTILPIKISRTLITSEDNQTTCSSTLYYGENKIANLNKKLPKQSTNKKVGGVFLRGLPAKPQGEAKMKMIFTIDIYGQLRVRFYSLDNGRSDFYSVDINPLLTDV</sequence>
<keyword evidence="6" id="KW-0067">ATP-binding</keyword>
<evidence type="ECO:0000256" key="4">
    <source>
        <dbReference type="ARBA" id="ARBA00022741"/>
    </source>
</evidence>
<comment type="catalytic activity">
    <reaction evidence="1">
        <text>a 1,2-diacyl-sn-glycero-3-phosphocholine + H2O = a 1,2-diacyl-sn-glycero-3-phosphate + choline + H(+)</text>
        <dbReference type="Rhea" id="RHEA:14445"/>
        <dbReference type="ChEBI" id="CHEBI:15354"/>
        <dbReference type="ChEBI" id="CHEBI:15377"/>
        <dbReference type="ChEBI" id="CHEBI:15378"/>
        <dbReference type="ChEBI" id="CHEBI:57643"/>
        <dbReference type="ChEBI" id="CHEBI:58608"/>
        <dbReference type="EC" id="3.1.4.4"/>
    </reaction>
</comment>
<evidence type="ECO:0000259" key="9">
    <source>
        <dbReference type="PROSITE" id="PS50035"/>
    </source>
</evidence>
<name>A0A4P6Y5N6_9FLAO</name>
<keyword evidence="11" id="KW-1185">Reference proteome</keyword>
<dbReference type="InterPro" id="IPR001736">
    <property type="entry name" value="PLipase_D/transphosphatidylase"/>
</dbReference>
<dbReference type="PANTHER" id="PTHR43856:SF1">
    <property type="entry name" value="MITOCHONDRIAL CARDIOLIPIN HYDROLASE"/>
    <property type="match status" value="1"/>
</dbReference>
<dbReference type="Gene3D" id="2.60.34.10">
    <property type="entry name" value="Substrate Binding Domain Of DNAk, Chain A, domain 1"/>
    <property type="match status" value="1"/>
</dbReference>
<dbReference type="SUPFAM" id="SSF100920">
    <property type="entry name" value="Heat shock protein 70kD (HSP70), peptide-binding domain"/>
    <property type="match status" value="1"/>
</dbReference>
<keyword evidence="7" id="KW-0442">Lipid degradation</keyword>
<evidence type="ECO:0000256" key="6">
    <source>
        <dbReference type="ARBA" id="ARBA00022840"/>
    </source>
</evidence>
<dbReference type="GO" id="GO:0140662">
    <property type="term" value="F:ATP-dependent protein folding chaperone"/>
    <property type="evidence" value="ECO:0007669"/>
    <property type="project" value="InterPro"/>
</dbReference>
<feature type="domain" description="PLD phosphodiesterase" evidence="9">
    <location>
        <begin position="83"/>
        <end position="110"/>
    </location>
</feature>
<dbReference type="PANTHER" id="PTHR43856">
    <property type="entry name" value="CARDIOLIPIN HYDROLASE"/>
    <property type="match status" value="1"/>
</dbReference>
<reference evidence="11" key="1">
    <citation type="submission" date="2019-03" db="EMBL/GenBank/DDBJ databases">
        <title>Flavobacterium sp.</title>
        <authorList>
            <person name="Kim H."/>
        </authorList>
    </citation>
    <scope>NUCLEOTIDE SEQUENCE [LARGE SCALE GENOMIC DNA]</scope>
    <source>
        <strain evidence="11">GS13</strain>
    </source>
</reference>